<proteinExistence type="predicted"/>
<evidence type="ECO:0000313" key="3">
    <source>
        <dbReference type="EMBL" id="GJS98589.1"/>
    </source>
</evidence>
<dbReference type="SUPFAM" id="SSF56672">
    <property type="entry name" value="DNA/RNA polymerases"/>
    <property type="match status" value="1"/>
</dbReference>
<gene>
    <name evidence="3" type="ORF">Tco_0819759</name>
</gene>
<evidence type="ECO:0000256" key="1">
    <source>
        <dbReference type="SAM" id="MobiDB-lite"/>
    </source>
</evidence>
<dbReference type="Pfam" id="PF07727">
    <property type="entry name" value="RVT_2"/>
    <property type="match status" value="1"/>
</dbReference>
<name>A0ABQ5A7H6_9ASTR</name>
<evidence type="ECO:0000259" key="2">
    <source>
        <dbReference type="Pfam" id="PF07727"/>
    </source>
</evidence>
<dbReference type="InterPro" id="IPR013103">
    <property type="entry name" value="RVT_2"/>
</dbReference>
<organism evidence="3 4">
    <name type="scientific">Tanacetum coccineum</name>
    <dbReference type="NCBI Taxonomy" id="301880"/>
    <lineage>
        <taxon>Eukaryota</taxon>
        <taxon>Viridiplantae</taxon>
        <taxon>Streptophyta</taxon>
        <taxon>Embryophyta</taxon>
        <taxon>Tracheophyta</taxon>
        <taxon>Spermatophyta</taxon>
        <taxon>Magnoliopsida</taxon>
        <taxon>eudicotyledons</taxon>
        <taxon>Gunneridae</taxon>
        <taxon>Pentapetalae</taxon>
        <taxon>asterids</taxon>
        <taxon>campanulids</taxon>
        <taxon>Asterales</taxon>
        <taxon>Asteraceae</taxon>
        <taxon>Asteroideae</taxon>
        <taxon>Anthemideae</taxon>
        <taxon>Anthemidinae</taxon>
        <taxon>Tanacetum</taxon>
    </lineage>
</organism>
<keyword evidence="4" id="KW-1185">Reference proteome</keyword>
<dbReference type="EMBL" id="BQNB010012056">
    <property type="protein sequence ID" value="GJS98589.1"/>
    <property type="molecule type" value="Genomic_DNA"/>
</dbReference>
<reference evidence="3" key="2">
    <citation type="submission" date="2022-01" db="EMBL/GenBank/DDBJ databases">
        <authorList>
            <person name="Yamashiro T."/>
            <person name="Shiraishi A."/>
            <person name="Satake H."/>
            <person name="Nakayama K."/>
        </authorList>
    </citation>
    <scope>NUCLEOTIDE SEQUENCE</scope>
</reference>
<feature type="region of interest" description="Disordered" evidence="1">
    <location>
        <begin position="84"/>
        <end position="108"/>
    </location>
</feature>
<dbReference type="CDD" id="cd09272">
    <property type="entry name" value="RNase_HI_RT_Ty1"/>
    <property type="match status" value="1"/>
</dbReference>
<feature type="compositionally biased region" description="Low complexity" evidence="1">
    <location>
        <begin position="86"/>
        <end position="108"/>
    </location>
</feature>
<sequence>MVKSWLVQDQTVLGKDYSNMLIADSLLKTIWFINAPCYDNEALASPKANELTIPEQTATGKGTSNPLMAVSTFIAPEPAVSTGIPSSTIIDQDASSTSTSQTNQETQSPVIPLGVKEADHDIEVTHMDNNPYVDFPIPEPSFDESSSQKVKLDELGGVLKNKARLVARGYRQEEGIDFEESFAPVARLEAIRIIIAFAVYISQQDGFVDPENPNHVYKLKKAFYGLKQAQRAWYDLLLLFLLSQKFSTGTIDPTLFIRREGKDILLVQIYVDDIIFASTKIMCSKFKVSMMGKLSFFLGLQISQSPRDIFLNQSKYAFESHKTYGTEICDPLDTPMVEKSKLDEDPQGKAVDPTRYHGMIGTLMYLTSSRPDLVFAVCMCAWYQAKPTEKHLNAVKRIFRYLRGTINMGLCMQLSDDRLVSWSSKKQKSTAISSTKAEYISLSGCCAIAICCNNVQHSRSKHIDIKHHFIKEQVENGVVELYFVRTEYQLADIFTNPLARERIEFLINKLGMRSMSPETLKKLADDEEE</sequence>
<accession>A0ABQ5A7H6</accession>
<feature type="domain" description="Reverse transcriptase Ty1/copia-type" evidence="2">
    <location>
        <begin position="199"/>
        <end position="337"/>
    </location>
</feature>
<comment type="caution">
    <text evidence="3">The sequence shown here is derived from an EMBL/GenBank/DDBJ whole genome shotgun (WGS) entry which is preliminary data.</text>
</comment>
<evidence type="ECO:0000313" key="4">
    <source>
        <dbReference type="Proteomes" id="UP001151760"/>
    </source>
</evidence>
<dbReference type="Proteomes" id="UP001151760">
    <property type="component" value="Unassembled WGS sequence"/>
</dbReference>
<dbReference type="PANTHER" id="PTHR11439">
    <property type="entry name" value="GAG-POL-RELATED RETROTRANSPOSON"/>
    <property type="match status" value="1"/>
</dbReference>
<dbReference type="PANTHER" id="PTHR11439:SF442">
    <property type="entry name" value="CYSTEINE-RICH RLK (RECEPTOR-LIKE PROTEIN KINASE) 8"/>
    <property type="match status" value="1"/>
</dbReference>
<reference evidence="3" key="1">
    <citation type="journal article" date="2022" name="Int. J. Mol. Sci.">
        <title>Draft Genome of Tanacetum Coccineum: Genomic Comparison of Closely Related Tanacetum-Family Plants.</title>
        <authorList>
            <person name="Yamashiro T."/>
            <person name="Shiraishi A."/>
            <person name="Nakayama K."/>
            <person name="Satake H."/>
        </authorList>
    </citation>
    <scope>NUCLEOTIDE SEQUENCE</scope>
</reference>
<protein>
    <submittedName>
        <fullName evidence="3">Retrovirus-related pol polyprotein from transposon TNT 1-94</fullName>
    </submittedName>
</protein>
<dbReference type="InterPro" id="IPR043502">
    <property type="entry name" value="DNA/RNA_pol_sf"/>
</dbReference>